<dbReference type="EMBL" id="MWAK01000036">
    <property type="protein sequence ID" value="OPZ93235.1"/>
    <property type="molecule type" value="Genomic_DNA"/>
</dbReference>
<dbReference type="Proteomes" id="UP000485484">
    <property type="component" value="Unassembled WGS sequence"/>
</dbReference>
<feature type="region of interest" description="Disordered" evidence="1">
    <location>
        <begin position="699"/>
        <end position="719"/>
    </location>
</feature>
<name>A0A1V5MJC7_UNCT6</name>
<evidence type="ECO:0000313" key="3">
    <source>
        <dbReference type="EMBL" id="OPZ93235.1"/>
    </source>
</evidence>
<organism evidence="3">
    <name type="scientific">candidate division TA06 bacterium ADurb.Bin417</name>
    <dbReference type="NCBI Taxonomy" id="1852828"/>
    <lineage>
        <taxon>Bacteria</taxon>
        <taxon>Bacteria division TA06</taxon>
    </lineage>
</organism>
<proteinExistence type="predicted"/>
<evidence type="ECO:0008006" key="4">
    <source>
        <dbReference type="Google" id="ProtNLM"/>
    </source>
</evidence>
<protein>
    <recommendedName>
        <fullName evidence="4">Glycoside hydrolase family 42 N-terminal domain-containing protein</fullName>
    </recommendedName>
</protein>
<dbReference type="PROSITE" id="PS51257">
    <property type="entry name" value="PROKAR_LIPOPROTEIN"/>
    <property type="match status" value="1"/>
</dbReference>
<feature type="chain" id="PRO_5012889694" description="Glycoside hydrolase family 42 N-terminal domain-containing protein" evidence="2">
    <location>
        <begin position="27"/>
        <end position="905"/>
    </location>
</feature>
<evidence type="ECO:0000256" key="1">
    <source>
        <dbReference type="SAM" id="MobiDB-lite"/>
    </source>
</evidence>
<gene>
    <name evidence="3" type="ORF">BWY73_00422</name>
</gene>
<sequence length="905" mass="100173">MSLRLFLPIALILFSLACLRPRPAAAHWEVQADDLPAWGQRGRLTWAYHDSNPTTPEMARWPLVTHLHGPRPVTGAIVNERVRQGIPINLRLEAIMFFGTDSIVRRQLDVYKGNRYRVDHDWYWQFNWFSRDPKFREAATVLRDGRLMVEYLGNNLTEREMGNPLSPMLLRMREEQSRAILGRHDPASPANPVYPQFPYTPENDDVSFGKKGAPYAYYPSFGYISSVWYDNPQLWADASEFSQRVWKGHFKEKFGLEIADPASHPSELVRREWRRFWADAYGRYFEQYRNFHQENIRNSAPEIIPLTTALNGRRVCPVMLNASKLSHIWGANQLYIFNRYRASDYPGVQCEFEERFTGGRHALPIKFGMASMHGRPTGKHGTNARAEGEALALNGNHSYVGLKAGTRAFEYADFQYNNGFLLENAQPANRIAILYNIRSGLVASNLIDAFNLGRQLDELGLPYDVLIEDDLSDARTALVAGYAAVLVPGGEFNAGEVAGFQRYLAGGGRLVLIGDAILEPPQYRLISPEESGADPWRPDQPLAGALGAAGFGEARVKSGRGELAVFDDQVVSNAKLNAALAPCLASTFRLPESRGGLVMANVLRQPRQGDALVIGLVNYGGQVQKEVKIALPSDLRAADCAVISPDGYAGRLKVSRGVITVPELYQYSAVVLGSRAVVEKALASVAPKLEGLMKLREPLKPAAGPKDSPSEAQLRPEAVDPGRRLARLRHGSNESNLAVCLDAVAPRRVKAGAPVPVNLKMILPGTHGTAGTTLEYWRLQAVNIETGRPVLSQPLGAPAPIEGFPVYLVRDGKREAMPYRAAELAGQELAAEVFFSEPGRYQLFVDFLYNVGGPDFAFTQGDAGPRVEPAFPGDRPAAGWGYPGRPLKKHYVNLKLPRMVVEVSR</sequence>
<accession>A0A1V5MJC7</accession>
<keyword evidence="2" id="KW-0732">Signal</keyword>
<feature type="signal peptide" evidence="2">
    <location>
        <begin position="1"/>
        <end position="26"/>
    </location>
</feature>
<dbReference type="AlphaFoldDB" id="A0A1V5MJC7"/>
<evidence type="ECO:0000256" key="2">
    <source>
        <dbReference type="SAM" id="SignalP"/>
    </source>
</evidence>
<reference evidence="3" key="1">
    <citation type="submission" date="2017-02" db="EMBL/GenBank/DDBJ databases">
        <title>Delving into the versatile metabolic prowess of the omnipresent phylum Bacteroidetes.</title>
        <authorList>
            <person name="Nobu M.K."/>
            <person name="Mei R."/>
            <person name="Narihiro T."/>
            <person name="Kuroda K."/>
            <person name="Liu W.-T."/>
        </authorList>
    </citation>
    <scope>NUCLEOTIDE SEQUENCE</scope>
    <source>
        <strain evidence="3">ADurb.Bin417</strain>
    </source>
</reference>
<comment type="caution">
    <text evidence="3">The sequence shown here is derived from an EMBL/GenBank/DDBJ whole genome shotgun (WGS) entry which is preliminary data.</text>
</comment>